<keyword evidence="4" id="KW-1185">Reference proteome</keyword>
<sequence length="407" mass="46835">MGWQEIQQDSVQDKIYIKYINMQQKDMLNQKNTHTAAANKEILTDESLNQLSSIPKPNNNNSVSFVKHEDINPHEQSIDKLIDDLEHSKRGFISNEAQNALEISQISGFKNQKRSLKKQKSLSDKLKEKQSAREVKENSSSDSSSQGGETPKTHSKVLSSSSDNKQEKQPVSRKYDMPGDSISYESIEMQQTLKAKHRRLGSLLQIIKQRMQANGDESNYDGDLKILAMDDFKNYKSVKEVKNSFIKEALRKAMLGNMVDISEYNIYFNSTRFVRMFLYHLLLFYIGPLVGFIVWIIDGKGLALNTAFWYNKNMLPSFYQQMLLWLANMAFIIMWALTDPAMVNSGSRYKLTLGDFHQILHHRSPLCLLFRASIQSAKVLKSIFYVYIKGFTLCGLVSFQPKGWTYR</sequence>
<comment type="caution">
    <text evidence="3">The sequence shown here is derived from an EMBL/GenBank/DDBJ whole genome shotgun (WGS) entry which is preliminary data.</text>
</comment>
<keyword evidence="2" id="KW-0472">Membrane</keyword>
<feature type="transmembrane region" description="Helical" evidence="2">
    <location>
        <begin position="317"/>
        <end position="338"/>
    </location>
</feature>
<organism evidence="3 4">
    <name type="scientific">Halteria grandinella</name>
    <dbReference type="NCBI Taxonomy" id="5974"/>
    <lineage>
        <taxon>Eukaryota</taxon>
        <taxon>Sar</taxon>
        <taxon>Alveolata</taxon>
        <taxon>Ciliophora</taxon>
        <taxon>Intramacronucleata</taxon>
        <taxon>Spirotrichea</taxon>
        <taxon>Stichotrichia</taxon>
        <taxon>Sporadotrichida</taxon>
        <taxon>Halteriidae</taxon>
        <taxon>Halteria</taxon>
    </lineage>
</organism>
<name>A0A8J8T5Z1_HALGN</name>
<evidence type="ECO:0000313" key="4">
    <source>
        <dbReference type="Proteomes" id="UP000785679"/>
    </source>
</evidence>
<keyword evidence="2" id="KW-1133">Transmembrane helix</keyword>
<feature type="region of interest" description="Disordered" evidence="1">
    <location>
        <begin position="110"/>
        <end position="179"/>
    </location>
</feature>
<protein>
    <recommendedName>
        <fullName evidence="5">Transmembrane protein</fullName>
    </recommendedName>
</protein>
<feature type="transmembrane region" description="Helical" evidence="2">
    <location>
        <begin position="277"/>
        <end position="297"/>
    </location>
</feature>
<feature type="compositionally biased region" description="Basic and acidic residues" evidence="1">
    <location>
        <begin position="121"/>
        <end position="139"/>
    </location>
</feature>
<evidence type="ECO:0000313" key="3">
    <source>
        <dbReference type="EMBL" id="TNV83569.1"/>
    </source>
</evidence>
<dbReference type="AlphaFoldDB" id="A0A8J8T5Z1"/>
<gene>
    <name evidence="3" type="ORF">FGO68_gene6211</name>
</gene>
<evidence type="ECO:0000256" key="2">
    <source>
        <dbReference type="SAM" id="Phobius"/>
    </source>
</evidence>
<evidence type="ECO:0008006" key="5">
    <source>
        <dbReference type="Google" id="ProtNLM"/>
    </source>
</evidence>
<accession>A0A8J8T5Z1</accession>
<dbReference type="Proteomes" id="UP000785679">
    <property type="component" value="Unassembled WGS sequence"/>
</dbReference>
<reference evidence="3" key="1">
    <citation type="submission" date="2019-06" db="EMBL/GenBank/DDBJ databases">
        <authorList>
            <person name="Zheng W."/>
        </authorList>
    </citation>
    <scope>NUCLEOTIDE SEQUENCE</scope>
    <source>
        <strain evidence="3">QDHG01</strain>
    </source>
</reference>
<proteinExistence type="predicted"/>
<feature type="compositionally biased region" description="Basic residues" evidence="1">
    <location>
        <begin position="111"/>
        <end position="120"/>
    </location>
</feature>
<evidence type="ECO:0000256" key="1">
    <source>
        <dbReference type="SAM" id="MobiDB-lite"/>
    </source>
</evidence>
<feature type="compositionally biased region" description="Basic and acidic residues" evidence="1">
    <location>
        <begin position="164"/>
        <end position="177"/>
    </location>
</feature>
<keyword evidence="2" id="KW-0812">Transmembrane</keyword>
<dbReference type="EMBL" id="RRYP01003695">
    <property type="protein sequence ID" value="TNV83569.1"/>
    <property type="molecule type" value="Genomic_DNA"/>
</dbReference>